<feature type="compositionally biased region" description="Polar residues" evidence="1">
    <location>
        <begin position="1557"/>
        <end position="1570"/>
    </location>
</feature>
<keyword evidence="5" id="KW-1185">Reference proteome</keyword>
<dbReference type="GO" id="GO:0005929">
    <property type="term" value="C:cilium"/>
    <property type="evidence" value="ECO:0007669"/>
    <property type="project" value="TreeGrafter"/>
</dbReference>
<evidence type="ECO:0000313" key="4">
    <source>
        <dbReference type="EMBL" id="KAG0262470.1"/>
    </source>
</evidence>
<dbReference type="Gene3D" id="1.25.10.10">
    <property type="entry name" value="Leucine-rich Repeat Variant"/>
    <property type="match status" value="1"/>
</dbReference>
<feature type="compositionally biased region" description="Pro residues" evidence="1">
    <location>
        <begin position="1105"/>
        <end position="1114"/>
    </location>
</feature>
<dbReference type="Proteomes" id="UP000807716">
    <property type="component" value="Unassembled WGS sequence"/>
</dbReference>
<comment type="caution">
    <text evidence="4">The sequence shown here is derived from an EMBL/GenBank/DDBJ whole genome shotgun (WGS) entry which is preliminary data.</text>
</comment>
<feature type="compositionally biased region" description="Low complexity" evidence="1">
    <location>
        <begin position="1160"/>
        <end position="1171"/>
    </location>
</feature>
<feature type="compositionally biased region" description="Polar residues" evidence="1">
    <location>
        <begin position="947"/>
        <end position="964"/>
    </location>
</feature>
<feature type="compositionally biased region" description="Low complexity" evidence="1">
    <location>
        <begin position="1522"/>
        <end position="1538"/>
    </location>
</feature>
<feature type="compositionally biased region" description="Polar residues" evidence="1">
    <location>
        <begin position="190"/>
        <end position="201"/>
    </location>
</feature>
<dbReference type="InterPro" id="IPR016024">
    <property type="entry name" value="ARM-type_fold"/>
</dbReference>
<feature type="compositionally biased region" description="Polar residues" evidence="1">
    <location>
        <begin position="572"/>
        <end position="583"/>
    </location>
</feature>
<dbReference type="Pfam" id="PF21039">
    <property type="entry name" value="CEP104_ZnF"/>
    <property type="match status" value="1"/>
</dbReference>
<evidence type="ECO:0000259" key="3">
    <source>
        <dbReference type="Pfam" id="PF21039"/>
    </source>
</evidence>
<protein>
    <recommendedName>
        <fullName evidence="6">TOG domain-containing protein</fullName>
    </recommendedName>
</protein>
<feature type="compositionally biased region" description="Polar residues" evidence="1">
    <location>
        <begin position="1074"/>
        <end position="1084"/>
    </location>
</feature>
<dbReference type="InterPro" id="IPR048738">
    <property type="entry name" value="CEP104_Znf"/>
</dbReference>
<feature type="compositionally biased region" description="Low complexity" evidence="1">
    <location>
        <begin position="1134"/>
        <end position="1145"/>
    </location>
</feature>
<feature type="domain" description="Centrosomal protein CEP104 Zn finger" evidence="3">
    <location>
        <begin position="1195"/>
        <end position="1304"/>
    </location>
</feature>
<evidence type="ECO:0000259" key="2">
    <source>
        <dbReference type="Pfam" id="PF21038"/>
    </source>
</evidence>
<feature type="compositionally biased region" description="Polar residues" evidence="1">
    <location>
        <begin position="510"/>
        <end position="519"/>
    </location>
</feature>
<sequence length="1570" mass="170082">MAHGCYDLEETRSVAKPRCKLGVLGVPFSAGSLGTQRRTGTDEMIVSLNDHRGSSADAAGPSNGTAAAPAAGIAGTGKGQKQRKTQGGAHDYLMVLTSQRLPYEIQIASGWDTGYPPEELVGLLETMAGKGWHTPRFCRYPQDLVLRFSCGRCRIKTIQILSHQYKIASKLDFWVGSRKGTEIVSVEGAETSTATNHWAQDNDQDHRDGPLNEDEDKDAEEDEDGDQYHQQKRTIQARQLPVLQFEKLGSISFDSNEYSKFSGRELRSISCDVEGEYLRVVIRRCHVNPLNIYHQAAILALNVLGEPLEDELVADSERIAFEECEIVNEPSYGPSESSMPLASSATDKQKGVANVTAMVESLSVCGTKDHTLPTYLDTQIQQLVAGFVQAKNDAAKMEQYASAKEYKSGLDGVLKFADEIQAIDLQKQKAVEEDDFDHAQELKIKVNEMKARLDEHLAAEGFMVQVNETTTRVTRVDDEDIDNPQHSTFTASKYYSAGHHLAGLTDKRNTSNTSISNVGDSRIYHRHSTPPSSIAPDHFTSSTSDSSDQEKRHHHGEYAGRIPVPHARHSLNRSPGSELFSRSYSDRSPIHVPPPTGASPPPSQLPHRAMYERLQRRQQVEPRAPQDETLPFIAREDFADFDPPVHSVSAARVDDSKMQDELLSDELTDKERRDFAVALQVFDSRIVSCAISRELHLRLYSIEYVREYLENEMASDEVEQHGDKALLARAAFQIIAAGLTDTREKVTTKVLSMLDQAVRYCLQNEVSASTVYRSLEPIFPLLLTKAADLNARVAQGTMTRIVVLCNSFRTQHFSVLPLVFRPSRNTLPYKQAQARVVTVTRLVDEFGVYDRAAGKGTPTGLDFNSITDFVIPYLNHTNAEVRMAAKKLVVDVCKFLNKTRVEHFLPGLKPLIVESIQKELEAKRSTLLPVPPPSLLAAPVAIPSSTTTTINHSRAHPSRSTTPAMLSKRTAPSSSSSPSSVAAAAPVGNNSGANMSVNRGQGPAKIGVDLHVESLHHLLKAPDTPVVTKASTFSSLRTATTTSSSAAAGGGRNKPLSDIAQAHVSRVKKPLKTSIKSTHNLTRLTSRRETAVSPDEESTTESEKPPLPLPPPMAPRTAVRPLYARSKNLPIKPTATTTTTTTATTGKPPALNGGRTKTLSSSPSSSSSSSSIPESGASLPEAEGMPSRTSKDRFCVFCDEHDSTFTDDGLVAHYWNDCPMLANCPFCKIIIEVATLPEHMLTECSRRKFIKQCETCKDIIAAEDYLAHTARNSCTQIASGAEKCPLCHCVMESTDEEAWREHLMAEVGGCPKNRTRRKRTAMAGVGTGSAHHTMVRVSAGSGGSSSDETKRNKRTSTLPSVKLPTRGLSPTSNNSSISSGGSGNNHTTTTITGSAMKTTLTTRSNTAPPPSNGSSSFTASRSFDQRSHRPPQARTNSAGHPAPGAAGDRRSTPVRTHTTGSTSSSSHSGPGHTSFGHHHQQHHAIDEPVHPFDPAPMPMPMPLSLPLSAPLPSLPSLPSPPASDSMASPPLPSAASLGATGGGGGSSRIPKFGAANRSISSNSLAAPTWR</sequence>
<evidence type="ECO:0000313" key="5">
    <source>
        <dbReference type="Proteomes" id="UP000807716"/>
    </source>
</evidence>
<feature type="region of interest" description="Disordered" evidence="1">
    <location>
        <begin position="52"/>
        <end position="84"/>
    </location>
</feature>
<dbReference type="InterPro" id="IPR011989">
    <property type="entry name" value="ARM-like"/>
</dbReference>
<dbReference type="PANTHER" id="PTHR13371">
    <property type="entry name" value="GLYCINE-, GLUTAMATE-, THIENYLCYCLOHEXYLPIPERIDINE-BINDING PROTEIN"/>
    <property type="match status" value="1"/>
</dbReference>
<evidence type="ECO:0008006" key="6">
    <source>
        <dbReference type="Google" id="ProtNLM"/>
    </source>
</evidence>
<feature type="domain" description="Centrosomal protein CEP104 N-terminal" evidence="2">
    <location>
        <begin position="239"/>
        <end position="305"/>
    </location>
</feature>
<proteinExistence type="predicted"/>
<name>A0A9P6Q9V4_9FUNG</name>
<dbReference type="PANTHER" id="PTHR13371:SF0">
    <property type="entry name" value="CENTROSOMAL PROTEIN OF 104 KDA"/>
    <property type="match status" value="1"/>
</dbReference>
<feature type="compositionally biased region" description="Low complexity" evidence="1">
    <location>
        <begin position="1456"/>
        <end position="1474"/>
    </location>
</feature>
<dbReference type="EMBL" id="JAAAJB010000187">
    <property type="protein sequence ID" value="KAG0262470.1"/>
    <property type="molecule type" value="Genomic_DNA"/>
</dbReference>
<feature type="compositionally biased region" description="Low complexity" evidence="1">
    <location>
        <begin position="971"/>
        <end position="987"/>
    </location>
</feature>
<feature type="compositionally biased region" description="Acidic residues" evidence="1">
    <location>
        <begin position="211"/>
        <end position="225"/>
    </location>
</feature>
<dbReference type="SUPFAM" id="SSF48371">
    <property type="entry name" value="ARM repeat"/>
    <property type="match status" value="1"/>
</dbReference>
<feature type="domain" description="Centrosomal protein CEP104 N-terminal" evidence="2">
    <location>
        <begin position="131"/>
        <end position="190"/>
    </location>
</feature>
<dbReference type="InterPro" id="IPR048739">
    <property type="entry name" value="CEP104_N"/>
</dbReference>
<feature type="region of interest" description="Disordered" evidence="1">
    <location>
        <begin position="190"/>
        <end position="231"/>
    </location>
</feature>
<feature type="compositionally biased region" description="Low complexity" evidence="1">
    <location>
        <begin position="1371"/>
        <end position="1394"/>
    </location>
</feature>
<accession>A0A9P6Q9V4</accession>
<feature type="region of interest" description="Disordered" evidence="1">
    <location>
        <begin position="947"/>
        <end position="987"/>
    </location>
</feature>
<gene>
    <name evidence="4" type="ORF">DFQ27_002334</name>
</gene>
<feature type="region of interest" description="Disordered" evidence="1">
    <location>
        <begin position="1514"/>
        <end position="1570"/>
    </location>
</feature>
<reference evidence="4" key="1">
    <citation type="journal article" date="2020" name="Fungal Divers.">
        <title>Resolving the Mortierellaceae phylogeny through synthesis of multi-gene phylogenetics and phylogenomics.</title>
        <authorList>
            <person name="Vandepol N."/>
            <person name="Liber J."/>
            <person name="Desiro A."/>
            <person name="Na H."/>
            <person name="Kennedy M."/>
            <person name="Barry K."/>
            <person name="Grigoriev I.V."/>
            <person name="Miller A.N."/>
            <person name="O'Donnell K."/>
            <person name="Stajich J.E."/>
            <person name="Bonito G."/>
        </authorList>
    </citation>
    <scope>NUCLEOTIDE SEQUENCE</scope>
    <source>
        <strain evidence="4">BC1065</strain>
    </source>
</reference>
<dbReference type="InterPro" id="IPR052607">
    <property type="entry name" value="CEP104-like"/>
</dbReference>
<feature type="region of interest" description="Disordered" evidence="1">
    <location>
        <begin position="1033"/>
        <end position="1188"/>
    </location>
</feature>
<feature type="compositionally biased region" description="Pro residues" evidence="1">
    <location>
        <begin position="591"/>
        <end position="604"/>
    </location>
</feature>
<dbReference type="Pfam" id="PF21038">
    <property type="entry name" value="CEP104_N"/>
    <property type="match status" value="2"/>
</dbReference>
<feature type="region of interest" description="Disordered" evidence="1">
    <location>
        <begin position="1322"/>
        <end position="1497"/>
    </location>
</feature>
<feature type="compositionally biased region" description="Polar residues" evidence="1">
    <location>
        <begin position="1395"/>
        <end position="1422"/>
    </location>
</feature>
<feature type="compositionally biased region" description="Low complexity" evidence="1">
    <location>
        <begin position="1033"/>
        <end position="1047"/>
    </location>
</feature>
<feature type="compositionally biased region" description="Low complexity" evidence="1">
    <location>
        <begin position="56"/>
        <end position="73"/>
    </location>
</feature>
<dbReference type="Pfam" id="PF21040">
    <property type="entry name" value="CEP104-like_TOG"/>
    <property type="match status" value="1"/>
</dbReference>
<feature type="region of interest" description="Disordered" evidence="1">
    <location>
        <begin position="504"/>
        <end position="606"/>
    </location>
</feature>
<dbReference type="OrthoDB" id="66599at2759"/>
<evidence type="ECO:0000256" key="1">
    <source>
        <dbReference type="SAM" id="MobiDB-lite"/>
    </source>
</evidence>
<organism evidence="4 5">
    <name type="scientific">Actinomortierella ambigua</name>
    <dbReference type="NCBI Taxonomy" id="1343610"/>
    <lineage>
        <taxon>Eukaryota</taxon>
        <taxon>Fungi</taxon>
        <taxon>Fungi incertae sedis</taxon>
        <taxon>Mucoromycota</taxon>
        <taxon>Mortierellomycotina</taxon>
        <taxon>Mortierellomycetes</taxon>
        <taxon>Mortierellales</taxon>
        <taxon>Mortierellaceae</taxon>
        <taxon>Actinomortierella</taxon>
    </lineage>
</organism>